<organism evidence="1 2">
    <name type="scientific">Bacillus glycinifermentans</name>
    <dbReference type="NCBI Taxonomy" id="1664069"/>
    <lineage>
        <taxon>Bacteria</taxon>
        <taxon>Bacillati</taxon>
        <taxon>Bacillota</taxon>
        <taxon>Bacilli</taxon>
        <taxon>Bacillales</taxon>
        <taxon>Bacillaceae</taxon>
        <taxon>Bacillus</taxon>
    </lineage>
</organism>
<dbReference type="GeneID" id="82853273"/>
<dbReference type="Proteomes" id="UP000288675">
    <property type="component" value="Chromosome"/>
</dbReference>
<dbReference type="RefSeq" id="WP_046132804.1">
    <property type="nucleotide sequence ID" value="NZ_CP035232.1"/>
</dbReference>
<protein>
    <submittedName>
        <fullName evidence="1">Uncharacterized protein</fullName>
    </submittedName>
</protein>
<reference evidence="1 2" key="1">
    <citation type="submission" date="2019-01" db="EMBL/GenBank/DDBJ databases">
        <title>Genome sequence of Bacillus glycinifermentans SRCM103574.</title>
        <authorList>
            <person name="Kong H.-J."/>
            <person name="Jeong S.-Y."/>
            <person name="Jeong D.-Y."/>
        </authorList>
    </citation>
    <scope>NUCLEOTIDE SEQUENCE [LARGE SCALE GENOMIC DNA]</scope>
    <source>
        <strain evidence="1 2">SRCM103574</strain>
    </source>
</reference>
<proteinExistence type="predicted"/>
<evidence type="ECO:0000313" key="1">
    <source>
        <dbReference type="EMBL" id="QAT65446.1"/>
    </source>
</evidence>
<dbReference type="EMBL" id="CP035232">
    <property type="protein sequence ID" value="QAT65446.1"/>
    <property type="molecule type" value="Genomic_DNA"/>
</dbReference>
<evidence type="ECO:0000313" key="2">
    <source>
        <dbReference type="Proteomes" id="UP000288675"/>
    </source>
</evidence>
<sequence>MPQKQQVRQGEGTIRTPLDVLEADIVNQLKLKWQGWKPAAVFPSFFINQFQLAEEISSSTANL</sequence>
<accession>A0AAJ3YYG2</accession>
<dbReference type="AlphaFoldDB" id="A0AAJ3YYG2"/>
<gene>
    <name evidence="1" type="ORF">EQZ20_11380</name>
</gene>
<name>A0AAJ3YYG2_9BACI</name>